<dbReference type="GO" id="GO:0005840">
    <property type="term" value="C:ribosome"/>
    <property type="evidence" value="ECO:0007669"/>
    <property type="project" value="UniProtKB-KW"/>
</dbReference>
<dbReference type="Pfam" id="PF18699">
    <property type="entry name" value="MRPL52"/>
    <property type="match status" value="1"/>
</dbReference>
<keyword evidence="9" id="KW-1185">Reference proteome</keyword>
<evidence type="ECO:0000256" key="3">
    <source>
        <dbReference type="ARBA" id="ARBA00022946"/>
    </source>
</evidence>
<keyword evidence="6" id="KW-0687">Ribonucleoprotein</keyword>
<evidence type="ECO:0000256" key="5">
    <source>
        <dbReference type="ARBA" id="ARBA00023128"/>
    </source>
</evidence>
<comment type="subcellular location">
    <subcellularLocation>
        <location evidence="1">Mitochondrion</location>
    </subcellularLocation>
</comment>
<dbReference type="InterPro" id="IPR034596">
    <property type="entry name" value="Ribosomal_mL52"/>
</dbReference>
<evidence type="ECO:0000313" key="10">
    <source>
        <dbReference type="RefSeq" id="XP_017782559.1"/>
    </source>
</evidence>
<evidence type="ECO:0000256" key="1">
    <source>
        <dbReference type="ARBA" id="ARBA00004173"/>
    </source>
</evidence>
<gene>
    <name evidence="10" type="primary">LOC108566934</name>
</gene>
<sequence>MNTNIITTVTTGILKCQSRYLSISAVRPLIQKWRQDRGLPLNPNAYGVLTDKADYTYLDGRPTPYGSHQKKRILKQRELAEKIITLSKEIDFAKENHQQRLKAEQAARQAILDSKLKPKSGIKVR</sequence>
<keyword evidence="4 10" id="KW-0689">Ribosomal protein</keyword>
<comment type="similarity">
    <text evidence="2">Belongs to the mitochondrion-specific ribosomal protein mL52 family.</text>
</comment>
<dbReference type="Proteomes" id="UP000695000">
    <property type="component" value="Unplaced"/>
</dbReference>
<dbReference type="PANTHER" id="PTHR34090:SF1">
    <property type="entry name" value="LARGE RIBOSOMAL SUBUNIT PROTEIN ML52"/>
    <property type="match status" value="1"/>
</dbReference>
<protein>
    <recommendedName>
        <fullName evidence="7">Large ribosomal subunit protein mL52</fullName>
    </recommendedName>
    <alternativeName>
        <fullName evidence="8">39S ribosomal protein L52, mitochondrial</fullName>
    </alternativeName>
</protein>
<reference evidence="10" key="1">
    <citation type="submission" date="2025-08" db="UniProtKB">
        <authorList>
            <consortium name="RefSeq"/>
        </authorList>
    </citation>
    <scope>IDENTIFICATION</scope>
    <source>
        <tissue evidence="10">Whole Larva</tissue>
    </source>
</reference>
<evidence type="ECO:0000313" key="9">
    <source>
        <dbReference type="Proteomes" id="UP000695000"/>
    </source>
</evidence>
<dbReference type="PANTHER" id="PTHR34090">
    <property type="entry name" value="39S RIBOSOMAL PROTEIN L52, MITOCHONDRIAL"/>
    <property type="match status" value="1"/>
</dbReference>
<evidence type="ECO:0000256" key="7">
    <source>
        <dbReference type="ARBA" id="ARBA00035181"/>
    </source>
</evidence>
<evidence type="ECO:0000256" key="2">
    <source>
        <dbReference type="ARBA" id="ARBA00007232"/>
    </source>
</evidence>
<organism evidence="9 10">
    <name type="scientific">Nicrophorus vespilloides</name>
    <name type="common">Boreal carrion beetle</name>
    <dbReference type="NCBI Taxonomy" id="110193"/>
    <lineage>
        <taxon>Eukaryota</taxon>
        <taxon>Metazoa</taxon>
        <taxon>Ecdysozoa</taxon>
        <taxon>Arthropoda</taxon>
        <taxon>Hexapoda</taxon>
        <taxon>Insecta</taxon>
        <taxon>Pterygota</taxon>
        <taxon>Neoptera</taxon>
        <taxon>Endopterygota</taxon>
        <taxon>Coleoptera</taxon>
        <taxon>Polyphaga</taxon>
        <taxon>Staphyliniformia</taxon>
        <taxon>Silphidae</taxon>
        <taxon>Nicrophorinae</taxon>
        <taxon>Nicrophorus</taxon>
    </lineage>
</organism>
<dbReference type="GeneID" id="108566934"/>
<keyword evidence="3" id="KW-0809">Transit peptide</keyword>
<evidence type="ECO:0000256" key="6">
    <source>
        <dbReference type="ARBA" id="ARBA00023274"/>
    </source>
</evidence>
<keyword evidence="5" id="KW-0496">Mitochondrion</keyword>
<evidence type="ECO:0000256" key="4">
    <source>
        <dbReference type="ARBA" id="ARBA00022980"/>
    </source>
</evidence>
<accession>A0ABM1N6V9</accession>
<evidence type="ECO:0000256" key="8">
    <source>
        <dbReference type="ARBA" id="ARBA00035425"/>
    </source>
</evidence>
<name>A0ABM1N6V9_NICVS</name>
<proteinExistence type="inferred from homology"/>
<dbReference type="RefSeq" id="XP_017782559.1">
    <property type="nucleotide sequence ID" value="XM_017927070.1"/>
</dbReference>